<dbReference type="InterPro" id="IPR007271">
    <property type="entry name" value="Nuc_sug_transpt"/>
</dbReference>
<accession>A0ABP0PBI2</accession>
<gene>
    <name evidence="12" type="ORF">SCF082_LOCUS35945</name>
</gene>
<evidence type="ECO:0000256" key="6">
    <source>
        <dbReference type="ARBA" id="ARBA00022801"/>
    </source>
</evidence>
<feature type="transmembrane region" description="Helical" evidence="10">
    <location>
        <begin position="503"/>
        <end position="520"/>
    </location>
</feature>
<feature type="transmembrane region" description="Helical" evidence="10">
    <location>
        <begin position="433"/>
        <end position="453"/>
    </location>
</feature>
<evidence type="ECO:0000256" key="5">
    <source>
        <dbReference type="ARBA" id="ARBA00022729"/>
    </source>
</evidence>
<evidence type="ECO:0000256" key="3">
    <source>
        <dbReference type="ARBA" id="ARBA00022670"/>
    </source>
</evidence>
<dbReference type="EMBL" id="CAXAMM010034814">
    <property type="protein sequence ID" value="CAK9073408.1"/>
    <property type="molecule type" value="Genomic_DNA"/>
</dbReference>
<dbReference type="InterPro" id="IPR008758">
    <property type="entry name" value="Peptidase_S28"/>
</dbReference>
<dbReference type="PANTHER" id="PTHR11010">
    <property type="entry name" value="PROTEASE S28 PRO-X CARBOXYPEPTIDASE-RELATED"/>
    <property type="match status" value="1"/>
</dbReference>
<keyword evidence="4 10" id="KW-0812">Transmembrane</keyword>
<keyword evidence="6" id="KW-0378">Hydrolase</keyword>
<protein>
    <submittedName>
        <fullName evidence="12">Serine protease F56F10.1</fullName>
    </submittedName>
</protein>
<comment type="similarity">
    <text evidence="2">Belongs to the peptidase S28 family.</text>
</comment>
<evidence type="ECO:0000256" key="11">
    <source>
        <dbReference type="SAM" id="SignalP"/>
    </source>
</evidence>
<keyword evidence="5 11" id="KW-0732">Signal</keyword>
<dbReference type="PANTHER" id="PTHR11010:SF11">
    <property type="entry name" value="THYMUS-SPECIFIC SERINE PROTEASE"/>
    <property type="match status" value="1"/>
</dbReference>
<dbReference type="Pfam" id="PF04142">
    <property type="entry name" value="Nuc_sug_transp"/>
    <property type="match status" value="1"/>
</dbReference>
<evidence type="ECO:0000256" key="1">
    <source>
        <dbReference type="ARBA" id="ARBA00004141"/>
    </source>
</evidence>
<evidence type="ECO:0000256" key="4">
    <source>
        <dbReference type="ARBA" id="ARBA00022692"/>
    </source>
</evidence>
<dbReference type="Gene3D" id="3.40.50.1820">
    <property type="entry name" value="alpha/beta hydrolase"/>
    <property type="match status" value="1"/>
</dbReference>
<sequence>MAWRTLFGLLALAECHGDFMNLRHEEPRLANLAQYHLQLQDHFDPSNNKTWHQAYYVNDTFWKPQSSAPIFLCVGGEGPALDASAVQNSVHCNIAVEWLKETKALMFALEHRYYGCHNSSACPVQDLTSPDSLRFLSSRQAVEDIASFVKAMNAKHSLKRNPWITWGGSYPGMLAGWSRLKHPELIHASVASSAPVFATFDMPQYCDQMAVAYTVSHFGVGGSQECRQHYFGRLHAYATCGMSDAKTKAAAFLAVTLQRACHNSFIEWAKGDNEHAKYTVSSVIFVAQVVCVLLGWVLAHSSGGSSELKKCFDVGNLSTFAHIGLIYALGDIFEMESVNYIDSSTYTVLSQSKLIITATMIWVMEGKAQSLMQWFILFTTSSGMLEYVLVGKAKGGSMTFSPFGVGLALTKVAISCYVAVLNSAALQKDKNTFPVQFSCLKVSWAAASLVYMVVKDGLLGDGDMFGEWTHRTVVLVFCGFILKTLFNQYLLKVLDAIWKNISEAVGVILVYFGRVVFLGASFSGPVFNAGITVVLACIAYVLSKEGGKAKKSDIGDELNPNIYPDLSASLLRHRSRP</sequence>
<comment type="subcellular location">
    <subcellularLocation>
        <location evidence="1">Membrane</location>
        <topology evidence="1">Multi-pass membrane protein</topology>
    </subcellularLocation>
</comment>
<evidence type="ECO:0000256" key="2">
    <source>
        <dbReference type="ARBA" id="ARBA00011079"/>
    </source>
</evidence>
<keyword evidence="8 10" id="KW-0472">Membrane</keyword>
<evidence type="ECO:0000256" key="9">
    <source>
        <dbReference type="ARBA" id="ARBA00023180"/>
    </source>
</evidence>
<comment type="caution">
    <text evidence="12">The sequence shown here is derived from an EMBL/GenBank/DDBJ whole genome shotgun (WGS) entry which is preliminary data.</text>
</comment>
<reference evidence="12 13" key="1">
    <citation type="submission" date="2024-02" db="EMBL/GenBank/DDBJ databases">
        <authorList>
            <person name="Chen Y."/>
            <person name="Shah S."/>
            <person name="Dougan E. K."/>
            <person name="Thang M."/>
            <person name="Chan C."/>
        </authorList>
    </citation>
    <scope>NUCLEOTIDE SEQUENCE [LARGE SCALE GENOMIC DNA]</scope>
</reference>
<evidence type="ECO:0000256" key="8">
    <source>
        <dbReference type="ARBA" id="ARBA00023136"/>
    </source>
</evidence>
<evidence type="ECO:0000313" key="12">
    <source>
        <dbReference type="EMBL" id="CAK9073408.1"/>
    </source>
</evidence>
<keyword evidence="13" id="KW-1185">Reference proteome</keyword>
<dbReference type="GO" id="GO:0008233">
    <property type="term" value="F:peptidase activity"/>
    <property type="evidence" value="ECO:0007669"/>
    <property type="project" value="UniProtKB-KW"/>
</dbReference>
<feature type="chain" id="PRO_5047003732" evidence="11">
    <location>
        <begin position="18"/>
        <end position="577"/>
    </location>
</feature>
<dbReference type="Pfam" id="PF05577">
    <property type="entry name" value="Peptidase_S28"/>
    <property type="match status" value="1"/>
</dbReference>
<keyword evidence="7 10" id="KW-1133">Transmembrane helix</keyword>
<organism evidence="12 13">
    <name type="scientific">Durusdinium trenchii</name>
    <dbReference type="NCBI Taxonomy" id="1381693"/>
    <lineage>
        <taxon>Eukaryota</taxon>
        <taxon>Sar</taxon>
        <taxon>Alveolata</taxon>
        <taxon>Dinophyceae</taxon>
        <taxon>Suessiales</taxon>
        <taxon>Symbiodiniaceae</taxon>
        <taxon>Durusdinium</taxon>
    </lineage>
</organism>
<dbReference type="GO" id="GO:0006508">
    <property type="term" value="P:proteolysis"/>
    <property type="evidence" value="ECO:0007669"/>
    <property type="project" value="UniProtKB-KW"/>
</dbReference>
<feature type="transmembrane region" description="Helical" evidence="10">
    <location>
        <begin position="402"/>
        <end position="421"/>
    </location>
</feature>
<dbReference type="SUPFAM" id="SSF53474">
    <property type="entry name" value="alpha/beta-Hydrolases"/>
    <property type="match status" value="1"/>
</dbReference>
<dbReference type="Proteomes" id="UP001642464">
    <property type="component" value="Unassembled WGS sequence"/>
</dbReference>
<proteinExistence type="inferred from homology"/>
<dbReference type="InterPro" id="IPR029058">
    <property type="entry name" value="AB_hydrolase_fold"/>
</dbReference>
<keyword evidence="9" id="KW-0325">Glycoprotein</keyword>
<feature type="transmembrane region" description="Helical" evidence="10">
    <location>
        <begin position="473"/>
        <end position="491"/>
    </location>
</feature>
<evidence type="ECO:0000256" key="7">
    <source>
        <dbReference type="ARBA" id="ARBA00022989"/>
    </source>
</evidence>
<feature type="transmembrane region" description="Helical" evidence="10">
    <location>
        <begin position="526"/>
        <end position="543"/>
    </location>
</feature>
<evidence type="ECO:0000313" key="13">
    <source>
        <dbReference type="Proteomes" id="UP001642464"/>
    </source>
</evidence>
<evidence type="ECO:0000256" key="10">
    <source>
        <dbReference type="SAM" id="Phobius"/>
    </source>
</evidence>
<feature type="signal peptide" evidence="11">
    <location>
        <begin position="1"/>
        <end position="17"/>
    </location>
</feature>
<name>A0ABP0PBI2_9DINO</name>
<keyword evidence="3 12" id="KW-0645">Protease</keyword>